<feature type="region of interest" description="Disordered" evidence="1">
    <location>
        <begin position="33"/>
        <end position="70"/>
    </location>
</feature>
<name>A0AAE1E758_9GAST</name>
<keyword evidence="3" id="KW-1185">Reference proteome</keyword>
<protein>
    <submittedName>
        <fullName evidence="2">Uncharacterized protein</fullName>
    </submittedName>
</protein>
<organism evidence="2 3">
    <name type="scientific">Elysia crispata</name>
    <name type="common">lettuce slug</name>
    <dbReference type="NCBI Taxonomy" id="231223"/>
    <lineage>
        <taxon>Eukaryota</taxon>
        <taxon>Metazoa</taxon>
        <taxon>Spiralia</taxon>
        <taxon>Lophotrochozoa</taxon>
        <taxon>Mollusca</taxon>
        <taxon>Gastropoda</taxon>
        <taxon>Heterobranchia</taxon>
        <taxon>Euthyneura</taxon>
        <taxon>Panpulmonata</taxon>
        <taxon>Sacoglossa</taxon>
        <taxon>Placobranchoidea</taxon>
        <taxon>Plakobranchidae</taxon>
        <taxon>Elysia</taxon>
    </lineage>
</organism>
<gene>
    <name evidence="2" type="ORF">RRG08_000231</name>
</gene>
<feature type="compositionally biased region" description="Low complexity" evidence="1">
    <location>
        <begin position="283"/>
        <end position="299"/>
    </location>
</feature>
<comment type="caution">
    <text evidence="2">The sequence shown here is derived from an EMBL/GenBank/DDBJ whole genome shotgun (WGS) entry which is preliminary data.</text>
</comment>
<proteinExistence type="predicted"/>
<reference evidence="2" key="1">
    <citation type="journal article" date="2023" name="G3 (Bethesda)">
        <title>A reference genome for the long-term kleptoplast-retaining sea slug Elysia crispata morphotype clarki.</title>
        <authorList>
            <person name="Eastman K.E."/>
            <person name="Pendleton A.L."/>
            <person name="Shaikh M.A."/>
            <person name="Suttiyut T."/>
            <person name="Ogas R."/>
            <person name="Tomko P."/>
            <person name="Gavelis G."/>
            <person name="Widhalm J.R."/>
            <person name="Wisecaver J.H."/>
        </authorList>
    </citation>
    <scope>NUCLEOTIDE SEQUENCE</scope>
    <source>
        <strain evidence="2">ECLA1</strain>
    </source>
</reference>
<evidence type="ECO:0000256" key="1">
    <source>
        <dbReference type="SAM" id="MobiDB-lite"/>
    </source>
</evidence>
<feature type="compositionally biased region" description="Polar residues" evidence="1">
    <location>
        <begin position="33"/>
        <end position="47"/>
    </location>
</feature>
<accession>A0AAE1E758</accession>
<feature type="region of interest" description="Disordered" evidence="1">
    <location>
        <begin position="153"/>
        <end position="175"/>
    </location>
</feature>
<dbReference type="AlphaFoldDB" id="A0AAE1E758"/>
<evidence type="ECO:0000313" key="3">
    <source>
        <dbReference type="Proteomes" id="UP001283361"/>
    </source>
</evidence>
<sequence>MFKSPPSVLEQPDRRKISLGRFKFEYSVKDPRLNTSEGSVVNPSRTPEQLIPLRGGEGFLPPSTKGLPLGKENLTRECCQTHDPSNLRGGEAPFHQREGNLRPFGKGASPPVQSTPLIPPRSPFPVGPPLRVGEMEGGVRHLVFDNYPSRLSKKGFPKTPNEMRGLTTPPMGDRAFSRGIPTPPCDPRRCFAKQSCRVPPQKGGPMSNLGKEFPPDAKQGASGKRPVAGDLPGAKKTFVSLLANPFALISGKDCSHTPDERFKGGLDETPLSGELSNSPDGGLPNLPLKVVKPPSCNVS</sequence>
<dbReference type="Proteomes" id="UP001283361">
    <property type="component" value="Unassembled WGS sequence"/>
</dbReference>
<feature type="region of interest" description="Disordered" evidence="1">
    <location>
        <begin position="198"/>
        <end position="229"/>
    </location>
</feature>
<feature type="compositionally biased region" description="Basic and acidic residues" evidence="1">
    <location>
        <begin position="253"/>
        <end position="266"/>
    </location>
</feature>
<evidence type="ECO:0000313" key="2">
    <source>
        <dbReference type="EMBL" id="KAK3795373.1"/>
    </source>
</evidence>
<feature type="region of interest" description="Disordered" evidence="1">
    <location>
        <begin position="253"/>
        <end position="299"/>
    </location>
</feature>
<dbReference type="EMBL" id="JAWDGP010001067">
    <property type="protein sequence ID" value="KAK3795373.1"/>
    <property type="molecule type" value="Genomic_DNA"/>
</dbReference>